<reference evidence="4" key="3">
    <citation type="submission" date="2025-05" db="UniProtKB">
        <authorList>
            <consortium name="Ensembl"/>
        </authorList>
    </citation>
    <scope>IDENTIFICATION</scope>
</reference>
<dbReference type="PANTHER" id="PTHR45828">
    <property type="entry name" value="CYTOCHROME B561/FERRIC REDUCTASE TRANSMEMBRANE"/>
    <property type="match status" value="1"/>
</dbReference>
<dbReference type="GeneTree" id="ENSGT00940000165599"/>
<name>A0A4W6GBA5_LATCA</name>
<reference evidence="5" key="1">
    <citation type="submission" date="2015-09" db="EMBL/GenBank/DDBJ databases">
        <authorList>
            <person name="Sai Rama Sridatta P."/>
        </authorList>
    </citation>
    <scope>NUCLEOTIDE SEQUENCE [LARGE SCALE GENOMIC DNA]</scope>
</reference>
<evidence type="ECO:0000313" key="4">
    <source>
        <dbReference type="Ensembl" id="ENSLCAP00010060906.1"/>
    </source>
</evidence>
<feature type="signal peptide" evidence="2">
    <location>
        <begin position="1"/>
        <end position="19"/>
    </location>
</feature>
<dbReference type="PANTHER" id="PTHR45828:SF32">
    <property type="entry name" value="SI:DKEY-251I10.2"/>
    <property type="match status" value="1"/>
</dbReference>
<dbReference type="CDD" id="cd08544">
    <property type="entry name" value="Reeler"/>
    <property type="match status" value="1"/>
</dbReference>
<dbReference type="GO" id="GO:0016020">
    <property type="term" value="C:membrane"/>
    <property type="evidence" value="ECO:0007669"/>
    <property type="project" value="TreeGrafter"/>
</dbReference>
<dbReference type="PROSITE" id="PS51019">
    <property type="entry name" value="REELIN"/>
    <property type="match status" value="1"/>
</dbReference>
<protein>
    <submittedName>
        <fullName evidence="6">Defense protein Hdd11</fullName>
    </submittedName>
    <submittedName>
        <fullName evidence="4">Si:dkey-251i10.2</fullName>
    </submittedName>
</protein>
<dbReference type="AlphaFoldDB" id="A0A4W6GBA5"/>
<dbReference type="KEGG" id="lcf:108878072"/>
<evidence type="ECO:0000313" key="6">
    <source>
        <dbReference type="RefSeq" id="XP_018523887.1"/>
    </source>
</evidence>
<proteinExistence type="inferred from homology"/>
<comment type="similarity">
    <text evidence="1">Belongs to the FRRS1 family.</text>
</comment>
<dbReference type="STRING" id="8187.ENSLCAP00010060906"/>
<feature type="chain" id="PRO_5044614097" evidence="2">
    <location>
        <begin position="20"/>
        <end position="196"/>
    </location>
</feature>
<evidence type="ECO:0000256" key="2">
    <source>
        <dbReference type="SAM" id="SignalP"/>
    </source>
</evidence>
<dbReference type="InterPro" id="IPR051237">
    <property type="entry name" value="Ferric-chelate_Red/DefProt"/>
</dbReference>
<dbReference type="FunFam" id="2.60.40.4060:FF:000003">
    <property type="entry name" value="Ferric chelate reductase 1"/>
    <property type="match status" value="1"/>
</dbReference>
<dbReference type="Ensembl" id="ENSLCAT00010062558.1">
    <property type="protein sequence ID" value="ENSLCAP00010060906.1"/>
    <property type="gene ID" value="ENSLCAG00010028319.1"/>
</dbReference>
<organism evidence="4 5">
    <name type="scientific">Lates calcarifer</name>
    <name type="common">Barramundi</name>
    <name type="synonym">Holocentrus calcarifer</name>
    <dbReference type="NCBI Taxonomy" id="8187"/>
    <lineage>
        <taxon>Eukaryota</taxon>
        <taxon>Metazoa</taxon>
        <taxon>Chordata</taxon>
        <taxon>Craniata</taxon>
        <taxon>Vertebrata</taxon>
        <taxon>Euteleostomi</taxon>
        <taxon>Actinopterygii</taxon>
        <taxon>Neopterygii</taxon>
        <taxon>Teleostei</taxon>
        <taxon>Neoteleostei</taxon>
        <taxon>Acanthomorphata</taxon>
        <taxon>Carangaria</taxon>
        <taxon>Carangaria incertae sedis</taxon>
        <taxon>Centropomidae</taxon>
        <taxon>Lates</taxon>
    </lineage>
</organism>
<dbReference type="Proteomes" id="UP000694890">
    <property type="component" value="Linkage group LG13"/>
</dbReference>
<keyword evidence="5" id="KW-1185">Reference proteome</keyword>
<evidence type="ECO:0000313" key="5">
    <source>
        <dbReference type="Proteomes" id="UP000314980"/>
    </source>
</evidence>
<dbReference type="RefSeq" id="XP_018523887.1">
    <property type="nucleotide sequence ID" value="XM_018668371.2"/>
</dbReference>
<feature type="domain" description="Reelin" evidence="3">
    <location>
        <begin position="14"/>
        <end position="174"/>
    </location>
</feature>
<dbReference type="Pfam" id="PF02014">
    <property type="entry name" value="Reeler"/>
    <property type="match status" value="1"/>
</dbReference>
<reference evidence="6" key="2">
    <citation type="submission" date="2025-04" db="UniProtKB">
        <authorList>
            <consortium name="RefSeq"/>
        </authorList>
    </citation>
    <scope>IDENTIFICATION</scope>
    <source>
        <tissue evidence="6">Brain</tissue>
    </source>
</reference>
<accession>A0A4W6GBA5</accession>
<keyword evidence="2" id="KW-0732">Signal</keyword>
<dbReference type="InterPro" id="IPR042307">
    <property type="entry name" value="Reeler_sf"/>
</dbReference>
<dbReference type="InParanoid" id="A0A4W6GBA5"/>
<dbReference type="GeneID" id="108878072"/>
<sequence length="196" mass="20892">MELLLPSLFVLHVVCFVSGYPSGAPTGACEDMLPRHTGVQPQPSPAPYALLTNTRTFQPGKPITVTVTGPGYRGVLLEARSGSSTNALGSWQLPPPDTRFLECTGNPQGAVTHANTNLKGNTTVYRWIPPNSTSPVYFMATVAQQRAVFWVNVRSTILTRGKAGDLDLATGASAGVAEEKPLLLLVICFLMIQVLG</sequence>
<evidence type="ECO:0000259" key="3">
    <source>
        <dbReference type="PROSITE" id="PS51019"/>
    </source>
</evidence>
<dbReference type="Proteomes" id="UP000314980">
    <property type="component" value="Unassembled WGS sequence"/>
</dbReference>
<dbReference type="OrthoDB" id="6418377at2759"/>
<dbReference type="InterPro" id="IPR002861">
    <property type="entry name" value="Reeler_dom"/>
</dbReference>
<dbReference type="Gene3D" id="2.60.40.4060">
    <property type="entry name" value="Reeler domain"/>
    <property type="match status" value="1"/>
</dbReference>
<gene>
    <name evidence="4 6" type="primary">si:dkey-251i10.2</name>
</gene>
<evidence type="ECO:0000256" key="1">
    <source>
        <dbReference type="ARBA" id="ARBA00009195"/>
    </source>
</evidence>